<dbReference type="KEGG" id="afy:BW247_10615"/>
<dbReference type="RefSeq" id="WP_076837126.1">
    <property type="nucleotide sequence ID" value="NZ_CP019434.1"/>
</dbReference>
<proteinExistence type="predicted"/>
<keyword evidence="1" id="KW-0547">Nucleotide-binding</keyword>
<sequence>MKAGRVPALVLGGGLNGLGIVRSLGAAGVPVYVAESRRDDPALSSRYARPLYLPALHGETLLAELERLGAERFSGNRPVLVLTQEQSVRTLGSAQERLQPFYRFLLPPSAPLDALMRKPDFSAMAAAAGLPAPATVRVCRGEDIEAALALRFPLVLKPAWHAPSYVRAGLAKAYRVDTPAAAHERIETMLRALPDVVVQEWVEGGDDAIYFCLQHLNTAGQSVASFVGRKLRSWPPRVGGTAACTSAPQAQALIERTARFFARHQVQGLAGMEYKQNEQGEYLAIEPTVGRSDYQEEVATLNGVNLPLAYYLDALGQGGEYRSGANRSVVWMDTESEQRAAQAQGRPAGRWPQAHGPMRSALWRARDPMPWLAQRARRLTARLGRS</sequence>
<dbReference type="STRING" id="1765967.BW247_10615"/>
<dbReference type="EMBL" id="CP019434">
    <property type="protein sequence ID" value="APZ43486.1"/>
    <property type="molecule type" value="Genomic_DNA"/>
</dbReference>
<gene>
    <name evidence="3" type="ORF">BW247_10615</name>
</gene>
<protein>
    <recommendedName>
        <fullName evidence="2">ATP-grasp domain-containing protein</fullName>
    </recommendedName>
</protein>
<dbReference type="PROSITE" id="PS50975">
    <property type="entry name" value="ATP_GRASP"/>
    <property type="match status" value="1"/>
</dbReference>
<reference evidence="3 4" key="1">
    <citation type="submission" date="2017-01" db="EMBL/GenBank/DDBJ databases">
        <title>Draft sequence of Acidihalobacter ferrooxidans strain DSM 14175 (strain V8).</title>
        <authorList>
            <person name="Khaleque H.N."/>
            <person name="Ramsay J.P."/>
            <person name="Murphy R.J.T."/>
            <person name="Kaksonen A.H."/>
            <person name="Boxall N.J."/>
            <person name="Watkin E.L.J."/>
        </authorList>
    </citation>
    <scope>NUCLEOTIDE SEQUENCE [LARGE SCALE GENOMIC DNA]</scope>
    <source>
        <strain evidence="3 4">V8</strain>
    </source>
</reference>
<dbReference type="GO" id="GO:0005524">
    <property type="term" value="F:ATP binding"/>
    <property type="evidence" value="ECO:0007669"/>
    <property type="project" value="UniProtKB-UniRule"/>
</dbReference>
<name>A0A1P8UI30_9GAMM</name>
<accession>A0A1P8UI30</accession>
<dbReference type="AlphaFoldDB" id="A0A1P8UI30"/>
<dbReference type="GO" id="GO:0046872">
    <property type="term" value="F:metal ion binding"/>
    <property type="evidence" value="ECO:0007669"/>
    <property type="project" value="InterPro"/>
</dbReference>
<keyword evidence="4" id="KW-1185">Reference proteome</keyword>
<dbReference type="SUPFAM" id="SSF56059">
    <property type="entry name" value="Glutathione synthetase ATP-binding domain-like"/>
    <property type="match status" value="1"/>
</dbReference>
<keyword evidence="1" id="KW-0067">ATP-binding</keyword>
<evidence type="ECO:0000313" key="3">
    <source>
        <dbReference type="EMBL" id="APZ43486.1"/>
    </source>
</evidence>
<dbReference type="OrthoDB" id="5372487at2"/>
<dbReference type="InterPro" id="IPR011761">
    <property type="entry name" value="ATP-grasp"/>
</dbReference>
<feature type="domain" description="ATP-grasp" evidence="2">
    <location>
        <begin position="122"/>
        <end position="315"/>
    </location>
</feature>
<evidence type="ECO:0000313" key="4">
    <source>
        <dbReference type="Proteomes" id="UP000243807"/>
    </source>
</evidence>
<dbReference type="Gene3D" id="3.30.470.20">
    <property type="entry name" value="ATP-grasp fold, B domain"/>
    <property type="match status" value="1"/>
</dbReference>
<evidence type="ECO:0000256" key="1">
    <source>
        <dbReference type="PROSITE-ProRule" id="PRU00409"/>
    </source>
</evidence>
<evidence type="ECO:0000259" key="2">
    <source>
        <dbReference type="PROSITE" id="PS50975"/>
    </source>
</evidence>
<organism evidence="3 4">
    <name type="scientific">Acidihalobacter ferrooxydans</name>
    <dbReference type="NCBI Taxonomy" id="1765967"/>
    <lineage>
        <taxon>Bacteria</taxon>
        <taxon>Pseudomonadati</taxon>
        <taxon>Pseudomonadota</taxon>
        <taxon>Gammaproteobacteria</taxon>
        <taxon>Chromatiales</taxon>
        <taxon>Ectothiorhodospiraceae</taxon>
        <taxon>Acidihalobacter</taxon>
    </lineage>
</organism>
<dbReference type="Proteomes" id="UP000243807">
    <property type="component" value="Chromosome"/>
</dbReference>